<proteinExistence type="predicted"/>
<organism evidence="1 2">
    <name type="scientific">Actinomadura miaoliensis</name>
    <dbReference type="NCBI Taxonomy" id="430685"/>
    <lineage>
        <taxon>Bacteria</taxon>
        <taxon>Bacillati</taxon>
        <taxon>Actinomycetota</taxon>
        <taxon>Actinomycetes</taxon>
        <taxon>Streptosporangiales</taxon>
        <taxon>Thermomonosporaceae</taxon>
        <taxon>Actinomadura</taxon>
    </lineage>
</organism>
<accession>A0ABP7X355</accession>
<comment type="caution">
    <text evidence="1">The sequence shown here is derived from an EMBL/GenBank/DDBJ whole genome shotgun (WGS) entry which is preliminary data.</text>
</comment>
<evidence type="ECO:0000313" key="1">
    <source>
        <dbReference type="EMBL" id="GAA4103021.1"/>
    </source>
</evidence>
<gene>
    <name evidence="1" type="ORF">GCM10022214_81440</name>
</gene>
<keyword evidence="2" id="KW-1185">Reference proteome</keyword>
<name>A0ABP7X355_9ACTN</name>
<dbReference type="EMBL" id="BAAAZG010000069">
    <property type="protein sequence ID" value="GAA4103021.1"/>
    <property type="molecule type" value="Genomic_DNA"/>
</dbReference>
<dbReference type="Proteomes" id="UP001500683">
    <property type="component" value="Unassembled WGS sequence"/>
</dbReference>
<evidence type="ECO:0000313" key="2">
    <source>
        <dbReference type="Proteomes" id="UP001500683"/>
    </source>
</evidence>
<reference evidence="2" key="1">
    <citation type="journal article" date="2019" name="Int. J. Syst. Evol. Microbiol.">
        <title>The Global Catalogue of Microorganisms (GCM) 10K type strain sequencing project: providing services to taxonomists for standard genome sequencing and annotation.</title>
        <authorList>
            <consortium name="The Broad Institute Genomics Platform"/>
            <consortium name="The Broad Institute Genome Sequencing Center for Infectious Disease"/>
            <person name="Wu L."/>
            <person name="Ma J."/>
        </authorList>
    </citation>
    <scope>NUCLEOTIDE SEQUENCE [LARGE SCALE GENOMIC DNA]</scope>
    <source>
        <strain evidence="2">JCM 16702</strain>
    </source>
</reference>
<sequence length="250" mass="26969">MPGRVGAVDGGQRPSWCMSAGAGASLVALGRLRDHAKLMTLPEGNSHRGMEDRVVDVRGLLREATCFVPAAVAVDGGVTATDACEYLEHDEWEVALHILVELGDAYPASTSFWDVLAQAARQMRLERTEAWCHWRCWEVVHGVIRADLQLVPSADPGGRRTPVPGAGVLRPLWHIGDVTAAGDPDMYVARIWVEDASELAPGARGSVRLAPLSSERWRRLAPGDVITMHERRPVAGTATITQVTFPGGVS</sequence>
<protein>
    <submittedName>
        <fullName evidence="1">Uncharacterized protein</fullName>
    </submittedName>
</protein>